<feature type="transmembrane region" description="Helical" evidence="1">
    <location>
        <begin position="97"/>
        <end position="123"/>
    </location>
</feature>
<keyword evidence="1" id="KW-1133">Transmembrane helix</keyword>
<dbReference type="OrthoDB" id="8613517at2"/>
<reference evidence="2 3" key="1">
    <citation type="submission" date="2018-12" db="EMBL/GenBank/DDBJ databases">
        <authorList>
            <consortium name="Pathogen Informatics"/>
        </authorList>
    </citation>
    <scope>NUCLEOTIDE SEQUENCE [LARGE SCALE GENOMIC DNA]</scope>
    <source>
        <strain evidence="2 3">NCTC12742</strain>
    </source>
</reference>
<feature type="transmembrane region" description="Helical" evidence="1">
    <location>
        <begin position="179"/>
        <end position="197"/>
    </location>
</feature>
<feature type="transmembrane region" description="Helical" evidence="1">
    <location>
        <begin position="143"/>
        <end position="159"/>
    </location>
</feature>
<feature type="transmembrane region" description="Helical" evidence="1">
    <location>
        <begin position="61"/>
        <end position="77"/>
    </location>
</feature>
<dbReference type="AlphaFoldDB" id="A0A448VHY9"/>
<evidence type="ECO:0000313" key="2">
    <source>
        <dbReference type="EMBL" id="VEJ49402.1"/>
    </source>
</evidence>
<keyword evidence="3" id="KW-1185">Reference proteome</keyword>
<proteinExistence type="predicted"/>
<name>A0A448VHY9_9NEIS</name>
<protein>
    <submittedName>
        <fullName evidence="2">Membrane protein</fullName>
    </submittedName>
</protein>
<organism evidence="2 3">
    <name type="scientific">Neisseria weaveri</name>
    <dbReference type="NCBI Taxonomy" id="28091"/>
    <lineage>
        <taxon>Bacteria</taxon>
        <taxon>Pseudomonadati</taxon>
        <taxon>Pseudomonadota</taxon>
        <taxon>Betaproteobacteria</taxon>
        <taxon>Neisseriales</taxon>
        <taxon>Neisseriaceae</taxon>
        <taxon>Neisseria</taxon>
    </lineage>
</organism>
<evidence type="ECO:0000313" key="3">
    <source>
        <dbReference type="Proteomes" id="UP000272771"/>
    </source>
</evidence>
<dbReference type="Proteomes" id="UP000272771">
    <property type="component" value="Chromosome"/>
</dbReference>
<keyword evidence="1" id="KW-0812">Transmembrane</keyword>
<sequence>MLMMDLNFWLAGLYIVVFLAAAFRAGEFQWLWASVLLWLGVGIIGAKLLPGIWGITRLSPLYLPHLYVTLGSLFFFLNRWKKTEQPGGWHFEGGSVFLSLFAVSNVLLSLVFLLFGVMVWYQFPNGITAYIAAAMLNIYVLKPGYWFIAQAVLMSVFYLHRSVIMKQSPHYFSSKQLNAGLMLAALFQTASIVLNLLEVRY</sequence>
<evidence type="ECO:0000256" key="1">
    <source>
        <dbReference type="SAM" id="Phobius"/>
    </source>
</evidence>
<keyword evidence="1" id="KW-0472">Membrane</keyword>
<dbReference type="STRING" id="28091.SAMEA3174300_00867"/>
<feature type="transmembrane region" description="Helical" evidence="1">
    <location>
        <begin position="30"/>
        <end position="49"/>
    </location>
</feature>
<feature type="transmembrane region" description="Helical" evidence="1">
    <location>
        <begin position="6"/>
        <end position="23"/>
    </location>
</feature>
<gene>
    <name evidence="2" type="ORF">NCTC12742_00181</name>
</gene>
<accession>A0A448VHY9</accession>
<dbReference type="EMBL" id="LR134533">
    <property type="protein sequence ID" value="VEJ49402.1"/>
    <property type="molecule type" value="Genomic_DNA"/>
</dbReference>
<dbReference type="KEGG" id="nwe:SAMEA3174300_0867"/>